<evidence type="ECO:0000259" key="2">
    <source>
        <dbReference type="Pfam" id="PF03050"/>
    </source>
</evidence>
<feature type="domain" description="Transposase IS66 central" evidence="2">
    <location>
        <begin position="228"/>
        <end position="518"/>
    </location>
</feature>
<feature type="compositionally biased region" description="Polar residues" evidence="1">
    <location>
        <begin position="113"/>
        <end position="128"/>
    </location>
</feature>
<gene>
    <name evidence="3" type="ORF">MNBD_GAMMA12-258</name>
</gene>
<proteinExistence type="predicted"/>
<evidence type="ECO:0000313" key="3">
    <source>
        <dbReference type="EMBL" id="VAW82817.1"/>
    </source>
</evidence>
<name>A0A3B0Z5M6_9ZZZZ</name>
<reference evidence="3" key="1">
    <citation type="submission" date="2018-06" db="EMBL/GenBank/DDBJ databases">
        <authorList>
            <person name="Zhirakovskaya E."/>
        </authorList>
    </citation>
    <scope>NUCLEOTIDE SEQUENCE</scope>
</reference>
<protein>
    <recommendedName>
        <fullName evidence="2">Transposase IS66 central domain-containing protein</fullName>
    </recommendedName>
</protein>
<dbReference type="EMBL" id="UOFL01000255">
    <property type="protein sequence ID" value="VAW82817.1"/>
    <property type="molecule type" value="Genomic_DNA"/>
</dbReference>
<dbReference type="PANTHER" id="PTHR33678:SF2">
    <property type="match status" value="1"/>
</dbReference>
<feature type="region of interest" description="Disordered" evidence="1">
    <location>
        <begin position="73"/>
        <end position="144"/>
    </location>
</feature>
<feature type="compositionally biased region" description="Basic and acidic residues" evidence="1">
    <location>
        <begin position="102"/>
        <end position="111"/>
    </location>
</feature>
<feature type="compositionally biased region" description="Basic residues" evidence="1">
    <location>
        <begin position="78"/>
        <end position="89"/>
    </location>
</feature>
<dbReference type="AlphaFoldDB" id="A0A3B0Z5M6"/>
<dbReference type="PANTHER" id="PTHR33678">
    <property type="entry name" value="BLL1576 PROTEIN"/>
    <property type="match status" value="1"/>
</dbReference>
<dbReference type="InterPro" id="IPR052344">
    <property type="entry name" value="Transposase-related"/>
</dbReference>
<accession>A0A3B0Z5M6</accession>
<dbReference type="Pfam" id="PF03050">
    <property type="entry name" value="DDE_Tnp_IS66"/>
    <property type="match status" value="1"/>
</dbReference>
<evidence type="ECO:0000256" key="1">
    <source>
        <dbReference type="SAM" id="MobiDB-lite"/>
    </source>
</evidence>
<dbReference type="NCBIfam" id="NF033517">
    <property type="entry name" value="transpos_IS66"/>
    <property type="match status" value="1"/>
</dbReference>
<sequence length="576" mass="64619">MSMPAKDLKKDNPAIVNKTPEELEKLLEQVRQSNFSDEDKKLLIGCVEFSSWMPQKLQEKRITIDNLRRTLFGEGTSKKKKRKKKKNNKGGKGNKGSADDADSSHKADEKNLASPSSSDSAQNKQDGTNIIDLKSYPKKKGHGRLGHQDYTNAYEVWIEVEKYQVGDPCPWSCGGKLYALKTPGIVVHIAGQSFAEVTTYKLERLRCATCQVIIKAQLPTGIGATGKYDATFKAQLSVQKYYVGMPFYRQEDLQQMLDFPLPSSTQFELCEGVANCGYPVLGALEKLAANGKLAHNDDTSAKILSVIKDNDDNPNKKRTGMFTTGILSKLDDGHRIYLFYTGTQHAGENLEDLLQARDPSKEKIIQMCDALSANLPKKLKTIVCNCLSHALRQFRDLVDYYPDSCSHILHELGKVYSHDEETEGMSDNERLVYHRKHSKPIMLSLHQWLKEQLATKQIEPNSPLGKAVKYMLKHWKKLRRFLTTPGAPLDNNVLEQALKIPIRLRKTAMFYKTEHGAAIGSILISLIMTAKHCGENPVEYLAALQENKSAVFSDPAAWVPWCYRETLALLSIAQAA</sequence>
<organism evidence="3">
    <name type="scientific">hydrothermal vent metagenome</name>
    <dbReference type="NCBI Taxonomy" id="652676"/>
    <lineage>
        <taxon>unclassified sequences</taxon>
        <taxon>metagenomes</taxon>
        <taxon>ecological metagenomes</taxon>
    </lineage>
</organism>
<dbReference type="InterPro" id="IPR004291">
    <property type="entry name" value="Transposase_IS66_central"/>
</dbReference>